<protein>
    <submittedName>
        <fullName evidence="1">Uncharacterized protein</fullName>
    </submittedName>
</protein>
<gene>
    <name evidence="1" type="ORF">TCM_041422</name>
</gene>
<proteinExistence type="predicted"/>
<dbReference type="HOGENOM" id="CLU_2836438_0_0_1"/>
<reference evidence="1 2" key="1">
    <citation type="journal article" date="2013" name="Genome Biol.">
        <title>The genome sequence of the most widely cultivated cacao type and its use to identify candidate genes regulating pod color.</title>
        <authorList>
            <person name="Motamayor J.C."/>
            <person name="Mockaitis K."/>
            <person name="Schmutz J."/>
            <person name="Haiminen N."/>
            <person name="Iii D.L."/>
            <person name="Cornejo O."/>
            <person name="Findley S.D."/>
            <person name="Zheng P."/>
            <person name="Utro F."/>
            <person name="Royaert S."/>
            <person name="Saski C."/>
            <person name="Jenkins J."/>
            <person name="Podicheti R."/>
            <person name="Zhao M."/>
            <person name="Scheffler B.E."/>
            <person name="Stack J.C."/>
            <person name="Feltus F.A."/>
            <person name="Mustiga G.M."/>
            <person name="Amores F."/>
            <person name="Phillips W."/>
            <person name="Marelli J.P."/>
            <person name="May G.D."/>
            <person name="Shapiro H."/>
            <person name="Ma J."/>
            <person name="Bustamante C.D."/>
            <person name="Schnell R.J."/>
            <person name="Main D."/>
            <person name="Gilbert D."/>
            <person name="Parida L."/>
            <person name="Kuhn D.N."/>
        </authorList>
    </citation>
    <scope>NUCLEOTIDE SEQUENCE [LARGE SCALE GENOMIC DNA]</scope>
    <source>
        <strain evidence="2">cv. Matina 1-6</strain>
    </source>
</reference>
<evidence type="ECO:0000313" key="2">
    <source>
        <dbReference type="Proteomes" id="UP000026915"/>
    </source>
</evidence>
<dbReference type="AlphaFoldDB" id="A0A061GVC6"/>
<dbReference type="InParanoid" id="A0A061GVC6"/>
<organism evidence="1 2">
    <name type="scientific">Theobroma cacao</name>
    <name type="common">Cacao</name>
    <name type="synonym">Cocoa</name>
    <dbReference type="NCBI Taxonomy" id="3641"/>
    <lineage>
        <taxon>Eukaryota</taxon>
        <taxon>Viridiplantae</taxon>
        <taxon>Streptophyta</taxon>
        <taxon>Embryophyta</taxon>
        <taxon>Tracheophyta</taxon>
        <taxon>Spermatophyta</taxon>
        <taxon>Magnoliopsida</taxon>
        <taxon>eudicotyledons</taxon>
        <taxon>Gunneridae</taxon>
        <taxon>Pentapetalae</taxon>
        <taxon>rosids</taxon>
        <taxon>malvids</taxon>
        <taxon>Malvales</taxon>
        <taxon>Malvaceae</taxon>
        <taxon>Byttnerioideae</taxon>
        <taxon>Theobroma</taxon>
    </lineage>
</organism>
<dbReference type="Proteomes" id="UP000026915">
    <property type="component" value="Chromosome 9"/>
</dbReference>
<sequence>MCIRAREESEGSAMGDGIDGDFTLSAGLGFPLECCQHWNGKKLPVVPQLYLCLFFVADLCTFHQDY</sequence>
<evidence type="ECO:0000313" key="1">
    <source>
        <dbReference type="EMBL" id="EOY33451.1"/>
    </source>
</evidence>
<dbReference type="EMBL" id="CM001887">
    <property type="protein sequence ID" value="EOY33451.1"/>
    <property type="molecule type" value="Genomic_DNA"/>
</dbReference>
<accession>A0A061GVC6</accession>
<name>A0A061GVC6_THECC</name>
<keyword evidence="2" id="KW-1185">Reference proteome</keyword>
<dbReference type="Gramene" id="EOY33451">
    <property type="protein sequence ID" value="EOY33451"/>
    <property type="gene ID" value="TCM_041422"/>
</dbReference>